<dbReference type="Gene3D" id="2.80.10.50">
    <property type="match status" value="1"/>
</dbReference>
<dbReference type="InterPro" id="IPR039743">
    <property type="entry name" value="6GAL/EXGAL"/>
</dbReference>
<evidence type="ECO:0000313" key="8">
    <source>
        <dbReference type="Proteomes" id="UP001499954"/>
    </source>
</evidence>
<dbReference type="InterPro" id="IPR006710">
    <property type="entry name" value="Glyco_hydro_43"/>
</dbReference>
<dbReference type="InterPro" id="IPR023296">
    <property type="entry name" value="Glyco_hydro_beta-prop_sf"/>
</dbReference>
<dbReference type="InterPro" id="IPR017853">
    <property type="entry name" value="GH"/>
</dbReference>
<keyword evidence="2" id="KW-0378">Hydrolase</keyword>
<dbReference type="SUPFAM" id="SSF51445">
    <property type="entry name" value="(Trans)glycosidases"/>
    <property type="match status" value="1"/>
</dbReference>
<feature type="domain" description="Endo-beta-1,6-galactanase-like" evidence="6">
    <location>
        <begin position="154"/>
        <end position="296"/>
    </location>
</feature>
<name>A0ABN2Q0I3_9MICO</name>
<dbReference type="InterPro" id="IPR008979">
    <property type="entry name" value="Galactose-bd-like_sf"/>
</dbReference>
<dbReference type="Gene3D" id="2.115.10.20">
    <property type="entry name" value="Glycosyl hydrolase domain, family 43"/>
    <property type="match status" value="1"/>
</dbReference>
<comment type="caution">
    <text evidence="7">The sequence shown here is derived from an EMBL/GenBank/DDBJ whole genome shotgun (WGS) entry which is preliminary data.</text>
</comment>
<dbReference type="InterPro" id="IPR013780">
    <property type="entry name" value="Glyco_hydro_b"/>
</dbReference>
<feature type="signal peptide" evidence="4">
    <location>
        <begin position="1"/>
        <end position="39"/>
    </location>
</feature>
<evidence type="ECO:0008006" key="9">
    <source>
        <dbReference type="Google" id="ProtNLM"/>
    </source>
</evidence>
<dbReference type="PROSITE" id="PS50231">
    <property type="entry name" value="RICIN_B_LECTIN"/>
    <property type="match status" value="1"/>
</dbReference>
<dbReference type="Pfam" id="PF14200">
    <property type="entry name" value="RicinB_lectin_2"/>
    <property type="match status" value="1"/>
</dbReference>
<dbReference type="InterPro" id="IPR000772">
    <property type="entry name" value="Ricin_B_lectin"/>
</dbReference>
<keyword evidence="3" id="KW-0326">Glycosidase</keyword>
<dbReference type="SUPFAM" id="SSF75005">
    <property type="entry name" value="Arabinanase/levansucrase/invertase"/>
    <property type="match status" value="1"/>
</dbReference>
<dbReference type="EMBL" id="BAAAMK010000001">
    <property type="protein sequence ID" value="GAA1937852.1"/>
    <property type="molecule type" value="Genomic_DNA"/>
</dbReference>
<reference evidence="7 8" key="1">
    <citation type="journal article" date="2019" name="Int. J. Syst. Evol. Microbiol.">
        <title>The Global Catalogue of Microorganisms (GCM) 10K type strain sequencing project: providing services to taxonomists for standard genome sequencing and annotation.</title>
        <authorList>
            <consortium name="The Broad Institute Genomics Platform"/>
            <consortium name="The Broad Institute Genome Sequencing Center for Infectious Disease"/>
            <person name="Wu L."/>
            <person name="Ma J."/>
        </authorList>
    </citation>
    <scope>NUCLEOTIDE SEQUENCE [LARGE SCALE GENOMIC DNA]</scope>
    <source>
        <strain evidence="7 8">JCM 13584</strain>
    </source>
</reference>
<organism evidence="7 8">
    <name type="scientific">Agromyces allii</name>
    <dbReference type="NCBI Taxonomy" id="393607"/>
    <lineage>
        <taxon>Bacteria</taxon>
        <taxon>Bacillati</taxon>
        <taxon>Actinomycetota</taxon>
        <taxon>Actinomycetes</taxon>
        <taxon>Micrococcales</taxon>
        <taxon>Microbacteriaceae</taxon>
        <taxon>Agromyces</taxon>
    </lineage>
</organism>
<comment type="similarity">
    <text evidence="1">Belongs to the glycosyl hydrolase 43 family.</text>
</comment>
<feature type="domain" description="Ricin B lectin" evidence="5">
    <location>
        <begin position="660"/>
        <end position="711"/>
    </location>
</feature>
<dbReference type="SUPFAM" id="SSF49785">
    <property type="entry name" value="Galactose-binding domain-like"/>
    <property type="match status" value="1"/>
</dbReference>
<feature type="chain" id="PRO_5045469618" description="Ricin-type beta-trefoil lectin protein" evidence="4">
    <location>
        <begin position="40"/>
        <end position="1685"/>
    </location>
</feature>
<keyword evidence="4" id="KW-0732">Signal</keyword>
<dbReference type="RefSeq" id="WP_157416297.1">
    <property type="nucleotide sequence ID" value="NZ_BAAAMK010000001.1"/>
</dbReference>
<dbReference type="Proteomes" id="UP001499954">
    <property type="component" value="Unassembled WGS sequence"/>
</dbReference>
<dbReference type="PANTHER" id="PTHR42767:SF1">
    <property type="entry name" value="ENDO-BETA-1,6-GALACTANASE-LIKE DOMAIN-CONTAINING PROTEIN"/>
    <property type="match status" value="1"/>
</dbReference>
<keyword evidence="8" id="KW-1185">Reference proteome</keyword>
<accession>A0ABN2Q0I3</accession>
<protein>
    <recommendedName>
        <fullName evidence="9">Ricin-type beta-trefoil lectin protein</fullName>
    </recommendedName>
</protein>
<dbReference type="PANTHER" id="PTHR42767">
    <property type="entry name" value="ENDO-BETA-1,6-GALACTANASE"/>
    <property type="match status" value="1"/>
</dbReference>
<dbReference type="InterPro" id="IPR035992">
    <property type="entry name" value="Ricin_B-like_lectins"/>
</dbReference>
<dbReference type="CDD" id="cd00161">
    <property type="entry name" value="beta-trefoil_Ricin-like"/>
    <property type="match status" value="1"/>
</dbReference>
<evidence type="ECO:0000256" key="3">
    <source>
        <dbReference type="ARBA" id="ARBA00023295"/>
    </source>
</evidence>
<evidence type="ECO:0000256" key="4">
    <source>
        <dbReference type="SAM" id="SignalP"/>
    </source>
</evidence>
<dbReference type="InterPro" id="IPR039514">
    <property type="entry name" value="6GAL-like"/>
</dbReference>
<dbReference type="Pfam" id="PF14587">
    <property type="entry name" value="Glyco_hydr_30_2"/>
    <property type="match status" value="1"/>
</dbReference>
<proteinExistence type="inferred from homology"/>
<sequence length="1685" mass="179348">MSSSNERPRHAIARRAAAGLAAAAVVAGSFQFVSEAASAAEPDAILTPNPAVTGPAFEGWGTSLVWMANATGAYPEELRTELIDQLFGEDGLRLNIARYNVGGGNATDVDDYLRAGGAVPGWWNPDAPLTDGAGAITSSYADRDRYLAAWTGDEASDYDFDVDAAQLAWVDEIKDRVTKWEAFSNSPPYFMTESGYVSGGFDANAEQIKPAAIGKFATYMKTVVEHVEDAYGISFDTIDPLNEPNTNYWGTTLNGSGKPTGGRQEGAHVGPARQAEVLTALAAELDEADTTTAAGISGPDETNPGRFVTDWDGWTPAAKQAVDQLNVHTYGTGDRLRVRDIAKSADKPLWMSEVEGNWGGNSWNPASIENGLGIAQHITGDLRELDPSAWVLWQPVEDLYNMEKTEKLNWGSVFIDFDCNADGDSVRRLADGDADPSCRVATNTKYDTLRNFTHYIEPGDRVVPTNDTNTTSAVKADGTGAVLVHTNTAATAKTVRVDLSRFAEIGAGATVTPIVTTQSPGDQPSANALVAGAPVAIDAATKSAVLTVPAKSVTTFVVDGASGVAADAPALRDGEDFRLIGTQSGKPVTATAGSPATVLGGSTDDAAAQVWTATRLSEGDGTARDRFVLRLADGRALATNGNSTVLRTISDEDAATDASAQWLASSTDGTRFTLLNAARERVLDVSGQSTSAGATVGLWQSNGGANQTFTLDLPETEADGDFPEATLAELVARDFTLYFANSGAVTTDAVATTDRMGLYQTRSDQPFGAEAATGASWGYVASGTSNPVRGNSSTSTARTDTLLVDQEPTGATLANREVGYGFDLPEGDYEVTFGFDLPSGWAARTVELRAEGQVLASVTPGEALLERTFPVTVSDGRLDVSVKSPTGRTNAYLDPAVNYVIVKAPTEWTTEVLVEQLAQSEASEGVDYTDSSLEELVAARAAAQDLVDAASVDDEAIEAAYLRLKAAFEELLEAIPAYTSFRPGQEWRDTSGKIIQAHGGQVVPSTDEDGETIYYLYGEDRTNGYHSAPGVHVYSSYDLYNWTDRGLALRALASKDQFDEPYYEELYGDYTQAQKDAVYRDLGTVPVAGVTPPIIERPKVIHNEATGKWVMWAHMDGPSETSTAQYAKAKAGVAIADSPFGPFRYIDSYYLNSSPDGWGTPGMARDMNLFVDDDGTGYILYSSEDNATMFISKLDDEYTDLATPADEAVEGVDFNRIFVGKSREAPAIFKHDDRYFLLTSGTSGWSPNPTRYASATDIMGDWTEIGDPFPWWAQSNSWNTQPTSVIPVDREHGKYIYMGDRWNGGSDTALANAPLVWLPISLGEGGDTLSVEVYDEWTLDQLDGWSEWKVSGVPSSVKLGEPLDTATVTVTANGETTTQAVTWAFDGSFDLPGTVTATGTLPDFGGRTFTRTITVVPENVRYAVNAGGQRTPDWQTLVDTAAEQAPLLNSRPDQKYGVDAGTSTAWGYLGDQNAVSTQSDTMFGTLRYATEGADLAYRFDGLEPGTYTVYAGYSDPWAQWNDRGAKVTVNGVVVEADHDFDATNQTAAYAGVVVGEDGRVDLSLSPTRGPDVQLSWLVITSDTAPEPEPELDVTATASTRCVAKKVVVTATLANAAEVPVAVTFSSAYGQKTFAAVAPGKNASAAFTTRQASLSAGAVTVTVEAVVDGKTVTRTVDAAYSGASCE</sequence>
<dbReference type="CDD" id="cd18825">
    <property type="entry name" value="GH43_CtGH43-like"/>
    <property type="match status" value="1"/>
</dbReference>
<evidence type="ECO:0000259" key="6">
    <source>
        <dbReference type="Pfam" id="PF14587"/>
    </source>
</evidence>
<dbReference type="Gene3D" id="3.20.20.80">
    <property type="entry name" value="Glycosidases"/>
    <property type="match status" value="1"/>
</dbReference>
<gene>
    <name evidence="7" type="ORF">GCM10009717_00340</name>
</gene>
<dbReference type="Pfam" id="PF04616">
    <property type="entry name" value="Glyco_hydro_43"/>
    <property type="match status" value="1"/>
</dbReference>
<dbReference type="Gene3D" id="2.60.120.430">
    <property type="entry name" value="Galactose-binding lectin"/>
    <property type="match status" value="2"/>
</dbReference>
<evidence type="ECO:0000256" key="1">
    <source>
        <dbReference type="ARBA" id="ARBA00009865"/>
    </source>
</evidence>
<evidence type="ECO:0000313" key="7">
    <source>
        <dbReference type="EMBL" id="GAA1937852.1"/>
    </source>
</evidence>
<evidence type="ECO:0000256" key="2">
    <source>
        <dbReference type="ARBA" id="ARBA00022801"/>
    </source>
</evidence>
<dbReference type="Gene3D" id="2.60.40.1180">
    <property type="entry name" value="Golgi alpha-mannosidase II"/>
    <property type="match status" value="1"/>
</dbReference>
<dbReference type="SUPFAM" id="SSF50370">
    <property type="entry name" value="Ricin B-like lectins"/>
    <property type="match status" value="1"/>
</dbReference>
<evidence type="ECO:0000259" key="5">
    <source>
        <dbReference type="Pfam" id="PF14200"/>
    </source>
</evidence>